<evidence type="ECO:0000313" key="4">
    <source>
        <dbReference type="Proteomes" id="UP000074108"/>
    </source>
</evidence>
<feature type="coiled-coil region" evidence="1">
    <location>
        <begin position="37"/>
        <end position="89"/>
    </location>
</feature>
<gene>
    <name evidence="3" type="ORF">Q75_03005</name>
</gene>
<sequence length="119" mass="13981">MPKKKIDIIEDVKKRYVRMALETGNLSSIARKAGISRETLRQWMKSYEDEVRELMEEEGTTTLSENPSKDELMEKYEQAMKLLGEKELEVAMLKNLIKKKLVSIEERLEEARLWISEGF</sequence>
<feature type="non-terminal residue" evidence="3">
    <location>
        <position position="119"/>
    </location>
</feature>
<dbReference type="STRING" id="1150625.Q75_03005"/>
<protein>
    <recommendedName>
        <fullName evidence="2">Insertion element IS150 protein InsJ-like helix-turn-helix domain-containing protein</fullName>
    </recommendedName>
</protein>
<name>A0A147KB64_9BACI</name>
<dbReference type="Pfam" id="PF13518">
    <property type="entry name" value="HTH_28"/>
    <property type="match status" value="1"/>
</dbReference>
<dbReference type="InterPro" id="IPR055247">
    <property type="entry name" value="InsJ-like_HTH"/>
</dbReference>
<comment type="caution">
    <text evidence="3">The sequence shown here is derived from an EMBL/GenBank/DDBJ whole genome shotgun (WGS) entry which is preliminary data.</text>
</comment>
<reference evidence="3 4" key="1">
    <citation type="journal article" date="2016" name="Front. Microbiol.">
        <title>Microevolution Analysis of Bacillus coahuilensis Unveils Differences in Phosphorus Acquisition Strategies and Their Regulation.</title>
        <authorList>
            <person name="Gomez-Lunar Z."/>
            <person name="Hernandez-Gonzalez I."/>
            <person name="Rodriguez-Torres M.D."/>
            <person name="Souza V."/>
            <person name="Olmedo-Alvarez G."/>
        </authorList>
    </citation>
    <scope>NUCLEOTIDE SEQUENCE [LARGE SCALE GENOMIC DNA]</scope>
    <source>
        <strain evidence="4">p1.1.43</strain>
    </source>
</reference>
<keyword evidence="1" id="KW-0175">Coiled coil</keyword>
<dbReference type="SUPFAM" id="SSF46689">
    <property type="entry name" value="Homeodomain-like"/>
    <property type="match status" value="1"/>
</dbReference>
<dbReference type="Proteomes" id="UP000074108">
    <property type="component" value="Unassembled WGS sequence"/>
</dbReference>
<dbReference type="AlphaFoldDB" id="A0A147KB64"/>
<evidence type="ECO:0000256" key="1">
    <source>
        <dbReference type="SAM" id="Coils"/>
    </source>
</evidence>
<dbReference type="EMBL" id="LDYG01000015">
    <property type="protein sequence ID" value="KUP08273.1"/>
    <property type="molecule type" value="Genomic_DNA"/>
</dbReference>
<evidence type="ECO:0000259" key="2">
    <source>
        <dbReference type="Pfam" id="PF13518"/>
    </source>
</evidence>
<feature type="domain" description="Insertion element IS150 protein InsJ-like helix-turn-helix" evidence="2">
    <location>
        <begin position="13"/>
        <end position="48"/>
    </location>
</feature>
<dbReference type="RefSeq" id="WP_059350322.1">
    <property type="nucleotide sequence ID" value="NZ_LDYG01000015.1"/>
</dbReference>
<dbReference type="InterPro" id="IPR009057">
    <property type="entry name" value="Homeodomain-like_sf"/>
</dbReference>
<dbReference type="PATRIC" id="fig|1150625.3.peg.624"/>
<proteinExistence type="predicted"/>
<keyword evidence="4" id="KW-1185">Reference proteome</keyword>
<organism evidence="3 4">
    <name type="scientific">Bacillus coahuilensis p1.1.43</name>
    <dbReference type="NCBI Taxonomy" id="1150625"/>
    <lineage>
        <taxon>Bacteria</taxon>
        <taxon>Bacillati</taxon>
        <taxon>Bacillota</taxon>
        <taxon>Bacilli</taxon>
        <taxon>Bacillales</taxon>
        <taxon>Bacillaceae</taxon>
        <taxon>Bacillus</taxon>
    </lineage>
</organism>
<evidence type="ECO:0000313" key="3">
    <source>
        <dbReference type="EMBL" id="KUP08273.1"/>
    </source>
</evidence>
<dbReference type="Gene3D" id="1.10.10.60">
    <property type="entry name" value="Homeodomain-like"/>
    <property type="match status" value="1"/>
</dbReference>
<accession>A0A147KB64</accession>